<dbReference type="SUPFAM" id="SSF48452">
    <property type="entry name" value="TPR-like"/>
    <property type="match status" value="1"/>
</dbReference>
<dbReference type="RefSeq" id="WP_087107148.1">
    <property type="nucleotide sequence ID" value="NZ_FUKM01000022.1"/>
</dbReference>
<evidence type="ECO:0000313" key="2">
    <source>
        <dbReference type="EMBL" id="SJN11480.1"/>
    </source>
</evidence>
<dbReference type="InterPro" id="IPR041698">
    <property type="entry name" value="Methyltransf_25"/>
</dbReference>
<dbReference type="Proteomes" id="UP000196331">
    <property type="component" value="Unassembled WGS sequence"/>
</dbReference>
<comment type="caution">
    <text evidence="2">The sequence shown here is derived from an EMBL/GenBank/DDBJ whole genome shotgun (WGS) entry which is preliminary data.</text>
</comment>
<dbReference type="OrthoDB" id="9791837at2"/>
<dbReference type="SUPFAM" id="SSF53335">
    <property type="entry name" value="S-adenosyl-L-methionine-dependent methyltransferases"/>
    <property type="match status" value="1"/>
</dbReference>
<dbReference type="Gene3D" id="1.25.40.10">
    <property type="entry name" value="Tetratricopeptide repeat domain"/>
    <property type="match status" value="1"/>
</dbReference>
<organism evidence="2 3">
    <name type="scientific">Halomonas citrativorans</name>
    <dbReference type="NCBI Taxonomy" id="2742612"/>
    <lineage>
        <taxon>Bacteria</taxon>
        <taxon>Pseudomonadati</taxon>
        <taxon>Pseudomonadota</taxon>
        <taxon>Gammaproteobacteria</taxon>
        <taxon>Oceanospirillales</taxon>
        <taxon>Halomonadaceae</taxon>
        <taxon>Halomonas</taxon>
    </lineage>
</organism>
<dbReference type="InterPro" id="IPR029063">
    <property type="entry name" value="SAM-dependent_MTases_sf"/>
</dbReference>
<sequence>MKNNENNMDDIDTVYWEKKAKEYNDEEEYLKAAEVYCSLLGGQRKTIDLIIAKSQVLRNQHRLYEAVLLLEKSVEIGVFNSKSLHVLAAFYRDNKCWRQAERCIWDIVKIDPEYSGLIGFSCFAADVLRKQGYVNTAHSLIQSSIFLTTSQGKNIPLKASAIQKELEYEVTSEYSIEVSYRFYDAVYENSDKYASNSDDSIYVPVWDEVLQYFQGSNVLSVVDVGCGPGQFAEYAIKHLPALSYIGFDYSSVAISQAKKRTKGVEFIEGNAFSSPLLAENAADVYILLEVLEHIEKDLELLGSMPSKASLVFSVPNFDSFGHVRFFLNENEVFNRYNHLFSSLEVKGVILKGYSTIYLAFGQLK</sequence>
<evidence type="ECO:0000259" key="1">
    <source>
        <dbReference type="Pfam" id="PF13649"/>
    </source>
</evidence>
<dbReference type="InterPro" id="IPR011990">
    <property type="entry name" value="TPR-like_helical_dom_sf"/>
</dbReference>
<dbReference type="EMBL" id="FUKM01000022">
    <property type="protein sequence ID" value="SJN11480.1"/>
    <property type="molecule type" value="Genomic_DNA"/>
</dbReference>
<dbReference type="Pfam" id="PF13649">
    <property type="entry name" value="Methyltransf_25"/>
    <property type="match status" value="1"/>
</dbReference>
<evidence type="ECO:0000313" key="3">
    <source>
        <dbReference type="Proteomes" id="UP000196331"/>
    </source>
</evidence>
<name>A0A1R4HV95_9GAMM</name>
<dbReference type="AlphaFoldDB" id="A0A1R4HV95"/>
<reference evidence="2 3" key="1">
    <citation type="submission" date="2017-02" db="EMBL/GenBank/DDBJ databases">
        <authorList>
            <person name="Dridi B."/>
        </authorList>
    </citation>
    <scope>NUCLEOTIDE SEQUENCE [LARGE SCALE GENOMIC DNA]</scope>
    <source>
        <strain evidence="2 3">JB380</strain>
    </source>
</reference>
<protein>
    <recommendedName>
        <fullName evidence="1">Methyltransferase domain-containing protein</fullName>
    </recommendedName>
</protein>
<dbReference type="Gene3D" id="3.40.50.150">
    <property type="entry name" value="Vaccinia Virus protein VP39"/>
    <property type="match status" value="1"/>
</dbReference>
<feature type="domain" description="Methyltransferase" evidence="1">
    <location>
        <begin position="221"/>
        <end position="297"/>
    </location>
</feature>
<proteinExistence type="predicted"/>
<dbReference type="CDD" id="cd02440">
    <property type="entry name" value="AdoMet_MTases"/>
    <property type="match status" value="1"/>
</dbReference>
<accession>A0A1R4HV95</accession>
<gene>
    <name evidence="2" type="ORF">CZ787_06025</name>
</gene>